<protein>
    <recommendedName>
        <fullName evidence="5">LppX_LprAFG lipoprotein</fullName>
    </recommendedName>
</protein>
<accession>A0ABV9MP63</accession>
<evidence type="ECO:0000313" key="3">
    <source>
        <dbReference type="EMBL" id="MFC4716939.1"/>
    </source>
</evidence>
<gene>
    <name evidence="3" type="ORF">ACFO7V_12430</name>
</gene>
<name>A0ABV9MP63_9MICC</name>
<dbReference type="Proteomes" id="UP001595884">
    <property type="component" value="Unassembled WGS sequence"/>
</dbReference>
<feature type="signal peptide" evidence="2">
    <location>
        <begin position="1"/>
        <end position="25"/>
    </location>
</feature>
<comment type="caution">
    <text evidence="3">The sequence shown here is derived from an EMBL/GenBank/DDBJ whole genome shotgun (WGS) entry which is preliminary data.</text>
</comment>
<sequence length="302" mass="32864">MRSRLLFTIAAVSLVLAGCSSQPDAIVSASEPNDKETHAPVASTSPSGSATSSVEAAAVSPTLKASGQDWADSKIQAWLDNSGIKSVKGFYPPNNLMISWSGSEPGHLEIVLDNSYRFNQDGMLQSYERPTDELQIMGLVMFESIGEQSPELESVTFATENGKYSGTYSRARTGADPNDRDAWAEEKYVQWLDSMNDTYESFCGATIKKLATYRSCIPTDPHAYIDSVESPDFGELVVTLAPGNWQDNTYDTKSLPGVNFVSGNMMLKINSKAHGNEQVEKLTVIVEGSDETSTEFKNPPTE</sequence>
<feature type="compositionally biased region" description="Low complexity" evidence="1">
    <location>
        <begin position="40"/>
        <end position="53"/>
    </location>
</feature>
<dbReference type="EMBL" id="JBHSHE010000058">
    <property type="protein sequence ID" value="MFC4716939.1"/>
    <property type="molecule type" value="Genomic_DNA"/>
</dbReference>
<evidence type="ECO:0000256" key="2">
    <source>
        <dbReference type="SAM" id="SignalP"/>
    </source>
</evidence>
<proteinExistence type="predicted"/>
<reference evidence="4" key="1">
    <citation type="journal article" date="2019" name="Int. J. Syst. Evol. Microbiol.">
        <title>The Global Catalogue of Microorganisms (GCM) 10K type strain sequencing project: providing services to taxonomists for standard genome sequencing and annotation.</title>
        <authorList>
            <consortium name="The Broad Institute Genomics Platform"/>
            <consortium name="The Broad Institute Genome Sequencing Center for Infectious Disease"/>
            <person name="Wu L."/>
            <person name="Ma J."/>
        </authorList>
    </citation>
    <scope>NUCLEOTIDE SEQUENCE [LARGE SCALE GENOMIC DNA]</scope>
    <source>
        <strain evidence="4">CGMCC 1.12849</strain>
    </source>
</reference>
<keyword evidence="4" id="KW-1185">Reference proteome</keyword>
<feature type="region of interest" description="Disordered" evidence="1">
    <location>
        <begin position="27"/>
        <end position="53"/>
    </location>
</feature>
<dbReference type="RefSeq" id="WP_346059686.1">
    <property type="nucleotide sequence ID" value="NZ_BAAAVQ010000054.1"/>
</dbReference>
<evidence type="ECO:0000256" key="1">
    <source>
        <dbReference type="SAM" id="MobiDB-lite"/>
    </source>
</evidence>
<evidence type="ECO:0000313" key="4">
    <source>
        <dbReference type="Proteomes" id="UP001595884"/>
    </source>
</evidence>
<dbReference type="PROSITE" id="PS51257">
    <property type="entry name" value="PROKAR_LIPOPROTEIN"/>
    <property type="match status" value="1"/>
</dbReference>
<keyword evidence="2" id="KW-0732">Signal</keyword>
<organism evidence="3 4">
    <name type="scientific">Glutamicibacter bergerei</name>
    <dbReference type="NCBI Taxonomy" id="256702"/>
    <lineage>
        <taxon>Bacteria</taxon>
        <taxon>Bacillati</taxon>
        <taxon>Actinomycetota</taxon>
        <taxon>Actinomycetes</taxon>
        <taxon>Micrococcales</taxon>
        <taxon>Micrococcaceae</taxon>
        <taxon>Glutamicibacter</taxon>
    </lineage>
</organism>
<evidence type="ECO:0008006" key="5">
    <source>
        <dbReference type="Google" id="ProtNLM"/>
    </source>
</evidence>
<feature type="chain" id="PRO_5046517263" description="LppX_LprAFG lipoprotein" evidence="2">
    <location>
        <begin position="26"/>
        <end position="302"/>
    </location>
</feature>